<proteinExistence type="predicted"/>
<feature type="non-terminal residue" evidence="1">
    <location>
        <position position="135"/>
    </location>
</feature>
<protein>
    <submittedName>
        <fullName evidence="1">10347_t:CDS:1</fullName>
    </submittedName>
</protein>
<evidence type="ECO:0000313" key="1">
    <source>
        <dbReference type="EMBL" id="CAG8761528.1"/>
    </source>
</evidence>
<accession>A0ACA9QPY1</accession>
<feature type="non-terminal residue" evidence="1">
    <location>
        <position position="1"/>
    </location>
</feature>
<sequence length="135" mass="15737">NKGTNHDMHIIAGYDWNRRMFKVHTTILKDRCDYFKIELSNQSICKNPDGIIVYYKEDISPEIFKLILDYIYTGEFSNGLYDIKVNILDFIIAADEMLLPKLVGSLESLLIDNYLKQYSPEIEAWMSCLITIDKS</sequence>
<name>A0ACA9QPY1_9GLOM</name>
<organism evidence="1 2">
    <name type="scientific">Dentiscutata heterogama</name>
    <dbReference type="NCBI Taxonomy" id="1316150"/>
    <lineage>
        <taxon>Eukaryota</taxon>
        <taxon>Fungi</taxon>
        <taxon>Fungi incertae sedis</taxon>
        <taxon>Mucoromycota</taxon>
        <taxon>Glomeromycotina</taxon>
        <taxon>Glomeromycetes</taxon>
        <taxon>Diversisporales</taxon>
        <taxon>Gigasporaceae</taxon>
        <taxon>Dentiscutata</taxon>
    </lineage>
</organism>
<reference evidence="1" key="1">
    <citation type="submission" date="2021-06" db="EMBL/GenBank/DDBJ databases">
        <authorList>
            <person name="Kallberg Y."/>
            <person name="Tangrot J."/>
            <person name="Rosling A."/>
        </authorList>
    </citation>
    <scope>NUCLEOTIDE SEQUENCE</scope>
    <source>
        <strain evidence="1">IL203A</strain>
    </source>
</reference>
<gene>
    <name evidence="1" type="ORF">DHETER_LOCUS15290</name>
</gene>
<comment type="caution">
    <text evidence="1">The sequence shown here is derived from an EMBL/GenBank/DDBJ whole genome shotgun (WGS) entry which is preliminary data.</text>
</comment>
<evidence type="ECO:0000313" key="2">
    <source>
        <dbReference type="Proteomes" id="UP000789702"/>
    </source>
</evidence>
<dbReference type="Proteomes" id="UP000789702">
    <property type="component" value="Unassembled WGS sequence"/>
</dbReference>
<dbReference type="EMBL" id="CAJVPU010051571">
    <property type="protein sequence ID" value="CAG8761528.1"/>
    <property type="molecule type" value="Genomic_DNA"/>
</dbReference>
<keyword evidence="2" id="KW-1185">Reference proteome</keyword>